<proteinExistence type="predicted"/>
<dbReference type="Pfam" id="PF01807">
    <property type="entry name" value="Zn_ribbon_DnaG"/>
    <property type="match status" value="1"/>
</dbReference>
<dbReference type="SMART" id="SM00400">
    <property type="entry name" value="ZnF_CHCC"/>
    <property type="match status" value="1"/>
</dbReference>
<feature type="compositionally biased region" description="Polar residues" evidence="1">
    <location>
        <begin position="292"/>
        <end position="309"/>
    </location>
</feature>
<feature type="region of interest" description="Disordered" evidence="1">
    <location>
        <begin position="289"/>
        <end position="309"/>
    </location>
</feature>
<dbReference type="Gene3D" id="3.90.580.10">
    <property type="entry name" value="Zinc finger, CHC2-type domain"/>
    <property type="match status" value="1"/>
</dbReference>
<dbReference type="Proteomes" id="UP000612680">
    <property type="component" value="Chromosome"/>
</dbReference>
<feature type="domain" description="Zinc finger CHC2-type" evidence="2">
    <location>
        <begin position="30"/>
        <end position="84"/>
    </location>
</feature>
<protein>
    <submittedName>
        <fullName evidence="3">Toprim domain-containing protein</fullName>
    </submittedName>
</protein>
<evidence type="ECO:0000313" key="4">
    <source>
        <dbReference type="Proteomes" id="UP000612680"/>
    </source>
</evidence>
<organism evidence="3 4">
    <name type="scientific">Dyadobacter sandarakinus</name>
    <dbReference type="NCBI Taxonomy" id="2747268"/>
    <lineage>
        <taxon>Bacteria</taxon>
        <taxon>Pseudomonadati</taxon>
        <taxon>Bacteroidota</taxon>
        <taxon>Cytophagia</taxon>
        <taxon>Cytophagales</taxon>
        <taxon>Spirosomataceae</taxon>
        <taxon>Dyadobacter</taxon>
    </lineage>
</organism>
<dbReference type="RefSeq" id="WP_204662616.1">
    <property type="nucleotide sequence ID" value="NZ_CP056775.1"/>
</dbReference>
<dbReference type="EMBL" id="CP056775">
    <property type="protein sequence ID" value="QRR00894.1"/>
    <property type="molecule type" value="Genomic_DNA"/>
</dbReference>
<dbReference type="Gene3D" id="3.40.1360.10">
    <property type="match status" value="1"/>
</dbReference>
<name>A0ABX7I487_9BACT</name>
<dbReference type="InterPro" id="IPR002694">
    <property type="entry name" value="Znf_CHC2"/>
</dbReference>
<dbReference type="Pfam" id="PF13155">
    <property type="entry name" value="Toprim_2"/>
    <property type="match status" value="1"/>
</dbReference>
<gene>
    <name evidence="3" type="ORF">HWI92_08250</name>
</gene>
<evidence type="ECO:0000313" key="3">
    <source>
        <dbReference type="EMBL" id="QRR00894.1"/>
    </source>
</evidence>
<dbReference type="InterPro" id="IPR036977">
    <property type="entry name" value="DNA_primase_Znf_CHC2"/>
</dbReference>
<evidence type="ECO:0000259" key="2">
    <source>
        <dbReference type="SMART" id="SM00400"/>
    </source>
</evidence>
<sequence>MTCEQAKQIPIVELLRSCNIQPDYIRGQEYWYLSPFRAEKTPSFKVNTRLNLYYDHGIGQGGDIIDLGRQLFGCDTKDVLPRLESEDFFFHQQQSLEKPMHIRPSVTPADNQGSIQITAIKDLGGNPAISRYLESRGIDLAVARKFCKEIYYEVGGKSYFAAGFENRAGGYELRSQYFKGSSSPKDITHIQNRAKSVCVLEGFMDFLSLLSDQKPDTVQSDFLVLNSVALADRGTSIAQNYENVFIYPDNDPAGQKLIETFRKAGINTVDVSASYRHYKDLNEMLMTEKGKSNSLKKQQGYKQSQGLSI</sequence>
<evidence type="ECO:0000256" key="1">
    <source>
        <dbReference type="SAM" id="MobiDB-lite"/>
    </source>
</evidence>
<accession>A0ABX7I487</accession>
<keyword evidence="4" id="KW-1185">Reference proteome</keyword>
<dbReference type="SUPFAM" id="SSF57783">
    <property type="entry name" value="Zinc beta-ribbon"/>
    <property type="match status" value="1"/>
</dbReference>
<reference evidence="3 4" key="1">
    <citation type="submission" date="2020-06" db="EMBL/GenBank/DDBJ databases">
        <title>Dyadobacter sandarakinus sp. nov., isolated from the soil of the Arctic Yellow River Station.</title>
        <authorList>
            <person name="Zhang Y."/>
            <person name="Peng F."/>
        </authorList>
    </citation>
    <scope>NUCLEOTIDE SEQUENCE [LARGE SCALE GENOMIC DNA]</scope>
    <source>
        <strain evidence="3 4">Q3-56</strain>
    </source>
</reference>